<dbReference type="FunFam" id="3.30.70.270:FF:000020">
    <property type="entry name" value="Transposon Tf2-6 polyprotein-like Protein"/>
    <property type="match status" value="1"/>
</dbReference>
<dbReference type="SUPFAM" id="SSF56672">
    <property type="entry name" value="DNA/RNA polymerases"/>
    <property type="match status" value="1"/>
</dbReference>
<reference evidence="5" key="1">
    <citation type="submission" date="2014-09" db="EMBL/GenBank/DDBJ databases">
        <authorList>
            <person name="Martin A.A."/>
        </authorList>
    </citation>
    <scope>NUCLEOTIDE SEQUENCE</scope>
    <source>
        <strain evidence="5">ED321</strain>
    </source>
</reference>
<accession>A0A090KWN9</accession>
<dbReference type="WBParaSite" id="SRAE_X000200000.1">
    <property type="protein sequence ID" value="SRAE_X000200000.1"/>
    <property type="gene ID" value="WBGene00267578"/>
</dbReference>
<evidence type="ECO:0000259" key="3">
    <source>
        <dbReference type="PROSITE" id="PS50878"/>
    </source>
</evidence>
<dbReference type="EMBL" id="LN609398">
    <property type="protein sequence ID" value="CEF60262.1"/>
    <property type="molecule type" value="Genomic_DNA"/>
</dbReference>
<gene>
    <name evidence="4 6 7" type="ORF">SRAE_X000200000</name>
</gene>
<dbReference type="PROSITE" id="PS50878">
    <property type="entry name" value="RT_POL"/>
    <property type="match status" value="1"/>
</dbReference>
<dbReference type="Proteomes" id="UP000035682">
    <property type="component" value="Unplaced"/>
</dbReference>
<evidence type="ECO:0000313" key="4">
    <source>
        <dbReference type="EMBL" id="CEF60262.1"/>
    </source>
</evidence>
<dbReference type="GeneID" id="36385072"/>
<dbReference type="InterPro" id="IPR000477">
    <property type="entry name" value="RT_dom"/>
</dbReference>
<dbReference type="Gene3D" id="3.10.10.10">
    <property type="entry name" value="HIV Type 1 Reverse Transcriptase, subunit A, domain 1"/>
    <property type="match status" value="1"/>
</dbReference>
<dbReference type="PANTHER" id="PTHR37984:SF5">
    <property type="entry name" value="PROTEIN NYNRIN-LIKE"/>
    <property type="match status" value="1"/>
</dbReference>
<dbReference type="Pfam" id="PF00078">
    <property type="entry name" value="RVT_1"/>
    <property type="match status" value="1"/>
</dbReference>
<dbReference type="OMA" id="MEXDEAS"/>
<evidence type="ECO:0000313" key="6">
    <source>
        <dbReference type="WBParaSite" id="SRAE_X000200000.1"/>
    </source>
</evidence>
<evidence type="ECO:0000313" key="5">
    <source>
        <dbReference type="Proteomes" id="UP000035682"/>
    </source>
</evidence>
<keyword evidence="5" id="KW-1185">Reference proteome</keyword>
<feature type="domain" description="Reverse transcriptase" evidence="3">
    <location>
        <begin position="1"/>
        <end position="178"/>
    </location>
</feature>
<reference evidence="6" key="3">
    <citation type="submission" date="2020-12" db="UniProtKB">
        <authorList>
            <consortium name="WormBaseParasite"/>
        </authorList>
    </citation>
    <scope>IDENTIFICATION</scope>
</reference>
<dbReference type="CDD" id="cd01647">
    <property type="entry name" value="RT_LTR"/>
    <property type="match status" value="1"/>
</dbReference>
<dbReference type="EC" id="2.7.7.49" evidence="1"/>
<dbReference type="RefSeq" id="XP_024499471.1">
    <property type="nucleotide sequence ID" value="XM_024642852.1"/>
</dbReference>
<keyword evidence="4" id="KW-0808">Transferase</keyword>
<dbReference type="CTD" id="36385072"/>
<dbReference type="InterPro" id="IPR043128">
    <property type="entry name" value="Rev_trsase/Diguanyl_cyclase"/>
</dbReference>
<keyword evidence="4" id="KW-0695">RNA-directed DNA polymerase</keyword>
<dbReference type="PANTHER" id="PTHR37984">
    <property type="entry name" value="PROTEIN CBG26694"/>
    <property type="match status" value="1"/>
</dbReference>
<dbReference type="GO" id="GO:0003964">
    <property type="term" value="F:RNA-directed DNA polymerase activity"/>
    <property type="evidence" value="ECO:0007669"/>
    <property type="project" value="UniProtKB-KW"/>
</dbReference>
<dbReference type="Pfam" id="PF17919">
    <property type="entry name" value="RT_RNaseH_2"/>
    <property type="match status" value="1"/>
</dbReference>
<dbReference type="WormBase" id="SRAE_X000200000">
    <property type="protein sequence ID" value="SRP05801"/>
    <property type="gene ID" value="WBGene00267578"/>
</dbReference>
<evidence type="ECO:0000313" key="7">
    <source>
        <dbReference type="WormBase" id="SRAE_X000200000"/>
    </source>
</evidence>
<reference evidence="4" key="2">
    <citation type="submission" date="2014-09" db="EMBL/GenBank/DDBJ databases">
        <authorList>
            <person name="Aslett A.Martin."/>
        </authorList>
    </citation>
    <scope>NUCLEOTIDE SEQUENCE</scope>
    <source>
        <strain evidence="4">ED321 Heterogonic</strain>
    </source>
</reference>
<dbReference type="InterPro" id="IPR050951">
    <property type="entry name" value="Retrovirus_Pol_polyprotein"/>
</dbReference>
<dbReference type="InterPro" id="IPR043502">
    <property type="entry name" value="DNA/RNA_pol_sf"/>
</dbReference>
<sequence>MGVWSKIDTSEWISPMSVAIKSNGRVRLCANFKPTINKVIEHGTYQIPTSAEIFSKLVNCKIFSSIDISDAFLQVRVDEESSKLLVVSTPLGLRRYERLPFGLSTSPIIFQEIMASLLDKEERKGVYYDDIVIGGRTKEEHNVTLFRTMEILQSSGFKLNIEKTKLGEPEIKYLGLKLNANGISPDEEKIRAITMMPYPKDVSEVRAFRGMLMYHLKFIPNLSIISKPLSKLTKKNCKFYFGREEKQCFDKLKTILTSGSVFTPYNKNEKVIFAANASQYGYRACVLHQFKNGDEKPIEYISKTFNKSQLSCSQIEKELTGIINGTLRLKDYLIGRSFVLRTDSQPLKFLLDPDANLPTIMLRRVDRWLYQLRKFDFVAEYVPTQKFGYVDALSRLLL</sequence>
<dbReference type="Gene3D" id="3.30.70.270">
    <property type="match status" value="2"/>
</dbReference>
<evidence type="ECO:0000256" key="2">
    <source>
        <dbReference type="ARBA" id="ARBA00023268"/>
    </source>
</evidence>
<dbReference type="AlphaFoldDB" id="A0A090KWN9"/>
<proteinExistence type="predicted"/>
<keyword evidence="2" id="KW-0511">Multifunctional enzyme</keyword>
<name>A0A090KWN9_STRRB</name>
<evidence type="ECO:0000256" key="1">
    <source>
        <dbReference type="ARBA" id="ARBA00012493"/>
    </source>
</evidence>
<dbReference type="OrthoDB" id="5850908at2759"/>
<keyword evidence="4" id="KW-0548">Nucleotidyltransferase</keyword>
<dbReference type="CDD" id="cd09274">
    <property type="entry name" value="RNase_HI_RT_Ty3"/>
    <property type="match status" value="1"/>
</dbReference>
<protein>
    <recommendedName>
        <fullName evidence="1">RNA-directed DNA polymerase</fullName>
        <ecNumber evidence="1">2.7.7.49</ecNumber>
    </recommendedName>
</protein>
<organism evidence="4">
    <name type="scientific">Strongyloides ratti</name>
    <name type="common">Parasitic roundworm</name>
    <dbReference type="NCBI Taxonomy" id="34506"/>
    <lineage>
        <taxon>Eukaryota</taxon>
        <taxon>Metazoa</taxon>
        <taxon>Ecdysozoa</taxon>
        <taxon>Nematoda</taxon>
        <taxon>Chromadorea</taxon>
        <taxon>Rhabditida</taxon>
        <taxon>Tylenchina</taxon>
        <taxon>Panagrolaimomorpha</taxon>
        <taxon>Strongyloidoidea</taxon>
        <taxon>Strongyloididae</taxon>
        <taxon>Strongyloides</taxon>
    </lineage>
</organism>
<dbReference type="InterPro" id="IPR041577">
    <property type="entry name" value="RT_RNaseH_2"/>
</dbReference>